<evidence type="ECO:0000313" key="2">
    <source>
        <dbReference type="EMBL" id="AWM78371.1"/>
    </source>
</evidence>
<evidence type="ECO:0000313" key="3">
    <source>
        <dbReference type="Proteomes" id="UP000247763"/>
    </source>
</evidence>
<organism evidence="2 3">
    <name type="scientific">Phenylobacterium parvum</name>
    <dbReference type="NCBI Taxonomy" id="2201350"/>
    <lineage>
        <taxon>Bacteria</taxon>
        <taxon>Pseudomonadati</taxon>
        <taxon>Pseudomonadota</taxon>
        <taxon>Alphaproteobacteria</taxon>
        <taxon>Caulobacterales</taxon>
        <taxon>Caulobacteraceae</taxon>
        <taxon>Phenylobacterium</taxon>
    </lineage>
</organism>
<dbReference type="PANTHER" id="PTHR46623:SF6">
    <property type="entry name" value="ALPHA_BETA-HYDROLASES SUPERFAMILY PROTEIN"/>
    <property type="match status" value="1"/>
</dbReference>
<dbReference type="KEGG" id="phb:HYN04_11810"/>
<dbReference type="InterPro" id="IPR002925">
    <property type="entry name" value="Dienelactn_hydro"/>
</dbReference>
<gene>
    <name evidence="2" type="ORF">HYN04_11810</name>
</gene>
<feature type="domain" description="Dienelactone hydrolase" evidence="1">
    <location>
        <begin position="65"/>
        <end position="289"/>
    </location>
</feature>
<dbReference type="OrthoDB" id="9771666at2"/>
<dbReference type="SUPFAM" id="SSF53474">
    <property type="entry name" value="alpha/beta-Hydrolases"/>
    <property type="match status" value="1"/>
</dbReference>
<name>A0A2Z3HYG0_9CAUL</name>
<keyword evidence="3" id="KW-1185">Reference proteome</keyword>
<proteinExistence type="predicted"/>
<reference evidence="3" key="1">
    <citation type="submission" date="2018-05" db="EMBL/GenBank/DDBJ databases">
        <title>Genome sequencing of Phenylobacterium sp. HYN0004.</title>
        <authorList>
            <person name="Yi H."/>
            <person name="Baek C."/>
        </authorList>
    </citation>
    <scope>NUCLEOTIDE SEQUENCE [LARGE SCALE GENOMIC DNA]</scope>
    <source>
        <strain evidence="3">HYN0004</strain>
    </source>
</reference>
<dbReference type="Pfam" id="PF01738">
    <property type="entry name" value="DLH"/>
    <property type="match status" value="1"/>
</dbReference>
<evidence type="ECO:0000259" key="1">
    <source>
        <dbReference type="Pfam" id="PF01738"/>
    </source>
</evidence>
<dbReference type="PANTHER" id="PTHR46623">
    <property type="entry name" value="CARBOXYMETHYLENEBUTENOLIDASE-RELATED"/>
    <property type="match status" value="1"/>
</dbReference>
<dbReference type="Gene3D" id="3.40.50.1820">
    <property type="entry name" value="alpha/beta hydrolase"/>
    <property type="match status" value="1"/>
</dbReference>
<accession>A0A2Z3HYG0</accession>
<dbReference type="InterPro" id="IPR051049">
    <property type="entry name" value="Dienelactone_hydrolase-like"/>
</dbReference>
<sequence>MKTLTRPEGNHPDDLALTRRRLALAALGGYALYAYSAEAQAISTPSTGLVAGDVEVDVGDRMAPAYMARPDARGRFPAVLVISEVFGVHEYIRDVCRRLARLGYVAIAPDLFVRAGDPSKTNDFNQIRRIVSAAPDKQIFNDLSGTLRFLKAQPFVDKSRMAVTGFCWGGAIVWLACQRLPDFRAGAAWYGRLTAPKPGEFLGEPNRPWPLPGVAQLRAPVIGLYAGKDQGIPLSDVEAMRSALVAARKTGSQIVIYPESQHGFHADYRTSYDPVAARDAWDRMLAHFAANGVKPRPF</sequence>
<dbReference type="Proteomes" id="UP000247763">
    <property type="component" value="Chromosome"/>
</dbReference>
<dbReference type="RefSeq" id="WP_110450937.1">
    <property type="nucleotide sequence ID" value="NZ_CP029479.1"/>
</dbReference>
<dbReference type="GO" id="GO:0016787">
    <property type="term" value="F:hydrolase activity"/>
    <property type="evidence" value="ECO:0007669"/>
    <property type="project" value="UniProtKB-KW"/>
</dbReference>
<dbReference type="InterPro" id="IPR029058">
    <property type="entry name" value="AB_hydrolase_fold"/>
</dbReference>
<dbReference type="EMBL" id="CP029479">
    <property type="protein sequence ID" value="AWM78371.1"/>
    <property type="molecule type" value="Genomic_DNA"/>
</dbReference>
<keyword evidence="2" id="KW-0378">Hydrolase</keyword>
<protein>
    <submittedName>
        <fullName evidence="2">Dienelactone hydrolase family protein</fullName>
    </submittedName>
</protein>
<dbReference type="AlphaFoldDB" id="A0A2Z3HYG0"/>